<dbReference type="CDD" id="cd00610">
    <property type="entry name" value="OAT_like"/>
    <property type="match status" value="1"/>
</dbReference>
<comment type="subunit">
    <text evidence="8">Homodimer.</text>
</comment>
<comment type="subcellular location">
    <subcellularLocation>
        <location evidence="8">Cytoplasm</location>
    </subcellularLocation>
</comment>
<dbReference type="InterPro" id="IPR005814">
    <property type="entry name" value="Aminotrans_3"/>
</dbReference>
<dbReference type="HAMAP" id="MF_00375">
    <property type="entry name" value="HemL_aminotrans_3"/>
    <property type="match status" value="1"/>
</dbReference>
<dbReference type="GO" id="GO:0030170">
    <property type="term" value="F:pyridoxal phosphate binding"/>
    <property type="evidence" value="ECO:0007669"/>
    <property type="project" value="InterPro"/>
</dbReference>
<dbReference type="InterPro" id="IPR015421">
    <property type="entry name" value="PyrdxlP-dep_Trfase_major"/>
</dbReference>
<evidence type="ECO:0000256" key="1">
    <source>
        <dbReference type="ARBA" id="ARBA00001579"/>
    </source>
</evidence>
<dbReference type="InterPro" id="IPR015422">
    <property type="entry name" value="PyrdxlP-dep_Trfase_small"/>
</dbReference>
<keyword evidence="5 8" id="KW-0663">Pyridoxal phosphate</keyword>
<evidence type="ECO:0000256" key="7">
    <source>
        <dbReference type="ARBA" id="ARBA00023244"/>
    </source>
</evidence>
<comment type="pathway">
    <text evidence="3">Porphyrin-containing compound metabolism; protoporphyrin-IX biosynthesis; 5-aminolevulinate from L-glutamyl-tRNA(Glu): step 2/2.</text>
</comment>
<name>A0AB33KFS8_9ACTN</name>
<gene>
    <name evidence="8 9" type="primary">hemL</name>
    <name evidence="9" type="ORF">SCMC78_42160</name>
</gene>
<dbReference type="Pfam" id="PF00202">
    <property type="entry name" value="Aminotran_3"/>
    <property type="match status" value="1"/>
</dbReference>
<dbReference type="EC" id="5.4.3.8" evidence="8"/>
<dbReference type="PANTHER" id="PTHR43713">
    <property type="entry name" value="GLUTAMATE-1-SEMIALDEHYDE 2,1-AMINOMUTASE"/>
    <property type="match status" value="1"/>
</dbReference>
<evidence type="ECO:0000256" key="5">
    <source>
        <dbReference type="ARBA" id="ARBA00022898"/>
    </source>
</evidence>
<comment type="catalytic activity">
    <reaction evidence="1 8">
        <text>(S)-4-amino-5-oxopentanoate = 5-aminolevulinate</text>
        <dbReference type="Rhea" id="RHEA:14265"/>
        <dbReference type="ChEBI" id="CHEBI:57501"/>
        <dbReference type="ChEBI" id="CHEBI:356416"/>
        <dbReference type="EC" id="5.4.3.8"/>
    </reaction>
</comment>
<dbReference type="InterPro" id="IPR049704">
    <property type="entry name" value="Aminotrans_3_PPA_site"/>
</dbReference>
<dbReference type="KEGG" id="stcm:SCMC78_42160"/>
<reference evidence="9" key="1">
    <citation type="submission" date="2024-07" db="EMBL/GenBank/DDBJ databases">
        <title>Complete genome sequences of cellulolytic bacteria, Kitasatospora sp. CMC57 and Streptomyces sp. CMC78, isolated from Japanese agricultural soil.</title>
        <authorList>
            <person name="Hashimoto T."/>
            <person name="Ito M."/>
            <person name="Iwamoto M."/>
            <person name="Fukahori D."/>
            <person name="Shoda T."/>
            <person name="Sakoda M."/>
            <person name="Morohoshi T."/>
            <person name="Mitsuboshi M."/>
            <person name="Nishizawa T."/>
        </authorList>
    </citation>
    <scope>NUCLEOTIDE SEQUENCE</scope>
    <source>
        <strain evidence="9">CMC78</strain>
    </source>
</reference>
<dbReference type="Gene3D" id="3.90.1150.10">
    <property type="entry name" value="Aspartate Aminotransferase, domain 1"/>
    <property type="match status" value="1"/>
</dbReference>
<feature type="modified residue" description="N6-(pyridoxal phosphate)lysine" evidence="8">
    <location>
        <position position="290"/>
    </location>
</feature>
<evidence type="ECO:0000256" key="6">
    <source>
        <dbReference type="ARBA" id="ARBA00023235"/>
    </source>
</evidence>
<proteinExistence type="inferred from homology"/>
<evidence type="ECO:0000256" key="8">
    <source>
        <dbReference type="HAMAP-Rule" id="MF_00375"/>
    </source>
</evidence>
<dbReference type="AlphaFoldDB" id="A0AB33KFS8"/>
<dbReference type="InterPro" id="IPR015424">
    <property type="entry name" value="PyrdxlP-dep_Trfase"/>
</dbReference>
<dbReference type="PANTHER" id="PTHR43713:SF3">
    <property type="entry name" value="GLUTAMATE-1-SEMIALDEHYDE 2,1-AMINOMUTASE 1, CHLOROPLASTIC-RELATED"/>
    <property type="match status" value="1"/>
</dbReference>
<evidence type="ECO:0000256" key="3">
    <source>
        <dbReference type="ARBA" id="ARBA00004819"/>
    </source>
</evidence>
<comment type="similarity">
    <text evidence="4 8">Belongs to the class-III pyridoxal-phosphate-dependent aminotransferase family. HemL subfamily.</text>
</comment>
<keyword evidence="7 8" id="KW-0627">Porphyrin biosynthesis</keyword>
<dbReference type="PROSITE" id="PS00600">
    <property type="entry name" value="AA_TRANSFER_CLASS_3"/>
    <property type="match status" value="1"/>
</dbReference>
<evidence type="ECO:0000256" key="4">
    <source>
        <dbReference type="ARBA" id="ARBA00008981"/>
    </source>
</evidence>
<keyword evidence="6 8" id="KW-0413">Isomerase</keyword>
<dbReference type="NCBIfam" id="TIGR00713">
    <property type="entry name" value="hemL"/>
    <property type="match status" value="1"/>
</dbReference>
<accession>A0AB33KFS8</accession>
<dbReference type="NCBIfam" id="NF000818">
    <property type="entry name" value="PRK00062.1"/>
    <property type="match status" value="1"/>
</dbReference>
<evidence type="ECO:0000256" key="2">
    <source>
        <dbReference type="ARBA" id="ARBA00001933"/>
    </source>
</evidence>
<dbReference type="GO" id="GO:0042286">
    <property type="term" value="F:glutamate-1-semialdehyde 2,1-aminomutase activity"/>
    <property type="evidence" value="ECO:0007669"/>
    <property type="project" value="UniProtKB-UniRule"/>
</dbReference>
<comment type="cofactor">
    <cofactor evidence="2 8">
        <name>pyridoxal 5'-phosphate</name>
        <dbReference type="ChEBI" id="CHEBI:597326"/>
    </cofactor>
</comment>
<dbReference type="FunFam" id="3.40.640.10:FF:000021">
    <property type="entry name" value="Glutamate-1-semialdehyde 2,1-aminomutase"/>
    <property type="match status" value="1"/>
</dbReference>
<dbReference type="SUPFAM" id="SSF53383">
    <property type="entry name" value="PLP-dependent transferases"/>
    <property type="match status" value="1"/>
</dbReference>
<keyword evidence="8" id="KW-0963">Cytoplasm</keyword>
<dbReference type="GO" id="GO:0005737">
    <property type="term" value="C:cytoplasm"/>
    <property type="evidence" value="ECO:0007669"/>
    <property type="project" value="UniProtKB-SubCell"/>
</dbReference>
<dbReference type="Gene3D" id="3.40.640.10">
    <property type="entry name" value="Type I PLP-dependent aspartate aminotransferase-like (Major domain)"/>
    <property type="match status" value="1"/>
</dbReference>
<dbReference type="GO" id="GO:0008483">
    <property type="term" value="F:transaminase activity"/>
    <property type="evidence" value="ECO:0007669"/>
    <property type="project" value="InterPro"/>
</dbReference>
<protein>
    <recommendedName>
        <fullName evidence="8">Glutamate-1-semialdehyde 2,1-aminomutase</fullName>
        <shortName evidence="8">GSA</shortName>
        <ecNumber evidence="8">5.4.3.8</ecNumber>
    </recommendedName>
    <alternativeName>
        <fullName evidence="8">Glutamate-1-semialdehyde aminotransferase</fullName>
        <shortName evidence="8">GSA-AT</shortName>
    </alternativeName>
</protein>
<organism evidence="9">
    <name type="scientific">Streptomyces sp. CMC78</name>
    <dbReference type="NCBI Taxonomy" id="3231512"/>
    <lineage>
        <taxon>Bacteria</taxon>
        <taxon>Bacillati</taxon>
        <taxon>Actinomycetota</taxon>
        <taxon>Actinomycetes</taxon>
        <taxon>Kitasatosporales</taxon>
        <taxon>Streptomycetaceae</taxon>
        <taxon>Streptomyces</taxon>
    </lineage>
</organism>
<dbReference type="GO" id="GO:0006782">
    <property type="term" value="P:protoporphyrinogen IX biosynthetic process"/>
    <property type="evidence" value="ECO:0007669"/>
    <property type="project" value="UniProtKB-UniRule"/>
</dbReference>
<evidence type="ECO:0000313" key="9">
    <source>
        <dbReference type="EMBL" id="BFP54409.1"/>
    </source>
</evidence>
<dbReference type="EMBL" id="AP035884">
    <property type="protein sequence ID" value="BFP54409.1"/>
    <property type="molecule type" value="Genomic_DNA"/>
</dbReference>
<sequence length="454" mass="47098">MSVDFRPGLPIPESQIRTKVAYSYEAPVSQSLFDRASVVTPGGVNSPVRAFRAVGGTPRFMVSGTGPYLTDADGREYVDLVCSWGPMILGHSHPEVTAAVQEAVSRGTSFGTPGEGEVALAEEIVARIEPVEQVRLVSSGTEATMSAIRLARGFTGRAKVVKFAGCYHGHVDALLAAAGSGVATFGLPDTPGVTGATAGDTVVLPYNDLDAVRAAFAAHPGEIACVITEASPGNMGVVPPADGFNAGLKELCAANGALYISDEVMTGFRTSKAGWYGVDGVRPDLMTFGKVMGGGFPAAAFGGRGDVMAHLAPAGPVYQAGTLSGNPVATAAGLAQLRLLDDAAYAKIDAVSAELRSLVGEALTKEGVAHTVSAASNMFSVFFTDQPVRDYDDAKKQDVFRFTAFFHAMLEQGVYLPPSAFESWFVSTAHDERAVERIAAALPAAARAASEATA</sequence>
<dbReference type="InterPro" id="IPR004639">
    <property type="entry name" value="4pyrrol_synth_GluAld_NH2Trfase"/>
</dbReference>